<protein>
    <recommendedName>
        <fullName evidence="3">Phenylalanyl-tRNA synthetase subunit beta</fullName>
    </recommendedName>
</protein>
<evidence type="ECO:0000313" key="2">
    <source>
        <dbReference type="Proteomes" id="UP000665043"/>
    </source>
</evidence>
<reference evidence="1 2" key="1">
    <citation type="submission" date="2019-12" db="EMBL/GenBank/DDBJ databases">
        <title>The whole genome sequencing of a strain isolated from a Mars analog, Dalangtan Playa.</title>
        <authorList>
            <person name="Huang T."/>
        </authorList>
    </citation>
    <scope>NUCLEOTIDE SEQUENCE [LARGE SCALE GENOMIC DNA]</scope>
    <source>
        <strain evidence="1 2">DP4-553-S</strain>
    </source>
</reference>
<accession>A0ABX7VMJ2</accession>
<name>A0ABX7VMJ2_9BACI</name>
<dbReference type="EMBL" id="CP046956">
    <property type="protein sequence ID" value="QTM98024.1"/>
    <property type="molecule type" value="Genomic_DNA"/>
</dbReference>
<dbReference type="RefSeq" id="WP_209366550.1">
    <property type="nucleotide sequence ID" value="NZ_CP046956.1"/>
</dbReference>
<organism evidence="1 2">
    <name type="scientific">Sediminibacillus dalangtanensis</name>
    <dbReference type="NCBI Taxonomy" id="2729421"/>
    <lineage>
        <taxon>Bacteria</taxon>
        <taxon>Bacillati</taxon>
        <taxon>Bacillota</taxon>
        <taxon>Bacilli</taxon>
        <taxon>Bacillales</taxon>
        <taxon>Bacillaceae</taxon>
        <taxon>Sediminibacillus</taxon>
    </lineage>
</organism>
<dbReference type="Proteomes" id="UP000665043">
    <property type="component" value="Chromosome"/>
</dbReference>
<gene>
    <name evidence="1" type="ORF">ERJ70_01005</name>
</gene>
<evidence type="ECO:0000313" key="1">
    <source>
        <dbReference type="EMBL" id="QTM98024.1"/>
    </source>
</evidence>
<sequence length="141" mass="15742">MKFLRNVIIVGVILAGVGYGVYHIAAGVIADKVVDQVEQEIYSGTDEEKIKQSLDNNPELQKFLADAPQIDQSQLPFTTKEGAVKNLIKKFSVGEIQELSETVNNGMSQEEQMALLEKIEKKLSPEELEAMKVVMYNELNK</sequence>
<evidence type="ECO:0008006" key="3">
    <source>
        <dbReference type="Google" id="ProtNLM"/>
    </source>
</evidence>
<keyword evidence="2" id="KW-1185">Reference proteome</keyword>
<proteinExistence type="predicted"/>